<dbReference type="PANTHER" id="PTHR43649:SF12">
    <property type="entry name" value="DIACETYLCHITOBIOSE BINDING PROTEIN DASA"/>
    <property type="match status" value="1"/>
</dbReference>
<accession>A0ABU6G7X2</accession>
<dbReference type="PROSITE" id="PS51257">
    <property type="entry name" value="PROKAR_LIPOPROTEIN"/>
    <property type="match status" value="1"/>
</dbReference>
<name>A0ABU6G7X2_9BACL</name>
<dbReference type="RefSeq" id="WP_326074323.1">
    <property type="nucleotide sequence ID" value="NZ_JARLKY010000063.1"/>
</dbReference>
<keyword evidence="3" id="KW-1185">Reference proteome</keyword>
<evidence type="ECO:0000256" key="1">
    <source>
        <dbReference type="SAM" id="SignalP"/>
    </source>
</evidence>
<dbReference type="Gene3D" id="3.40.190.10">
    <property type="entry name" value="Periplasmic binding protein-like II"/>
    <property type="match status" value="2"/>
</dbReference>
<dbReference type="Proteomes" id="UP001338137">
    <property type="component" value="Unassembled WGS sequence"/>
</dbReference>
<organism evidence="2 3">
    <name type="scientific">Paenibacillus alba</name>
    <dbReference type="NCBI Taxonomy" id="1197127"/>
    <lineage>
        <taxon>Bacteria</taxon>
        <taxon>Bacillati</taxon>
        <taxon>Bacillota</taxon>
        <taxon>Bacilli</taxon>
        <taxon>Bacillales</taxon>
        <taxon>Paenibacillaceae</taxon>
        <taxon>Paenibacillus</taxon>
    </lineage>
</organism>
<sequence>MSRQKRGVLTSLVCLTAISLLVTGCGSSTGSTTPSAAPTNQAKEPVSLKIMGNYDSPTLSEADQKFVKSLEVKNNVKIQFDIPPITGYAERLQLMLASGSYPDLVFFPGTTDVSFQNAVKDGILLPVNAYIDKFPELKKYTYQTALDSLKVKNDGDIYGIPRTSILRNDGFWVRNDWLQNVGVTVPADGQVTIEQFEDILKKFTFNDPDKDGKNDTYGYAGYVNVQTKVFEPVLTGPFGALGWQESKNGNYKYMDSKYDTSTTSYKDALAFTAKLYKEGVFDPDSATNDDTKSRERFWRGMTGVYPGFAGHYTWHLPEIQKQTPSADLTYIWVKGVDGKILNAGATGATGAWGFWAITKTSKNPLKAAELLNSWITDDTWTIVKDGYEGNDYTVKDGQKVGITPLPKDYVRTNTMRRAYDESFFIKVGTPQAIVDKIKPWLKTAVETAVVSKDLGYVPEAAKKPNYQDYKKTWDQTIMKIIMGKEPVDKFTELQSGWYKNGGDEYAKQMNDYIASLKK</sequence>
<gene>
    <name evidence="2" type="ORF">P4I72_24360</name>
</gene>
<dbReference type="SUPFAM" id="SSF53850">
    <property type="entry name" value="Periplasmic binding protein-like II"/>
    <property type="match status" value="1"/>
</dbReference>
<protein>
    <submittedName>
        <fullName evidence="2">Extracellular solute-binding protein</fullName>
    </submittedName>
</protein>
<evidence type="ECO:0000313" key="2">
    <source>
        <dbReference type="EMBL" id="MEC0230269.1"/>
    </source>
</evidence>
<reference evidence="2 3" key="1">
    <citation type="submission" date="2023-03" db="EMBL/GenBank/DDBJ databases">
        <title>Bacillus Genome Sequencing.</title>
        <authorList>
            <person name="Dunlap C."/>
        </authorList>
    </citation>
    <scope>NUCLEOTIDE SEQUENCE [LARGE SCALE GENOMIC DNA]</scope>
    <source>
        <strain evidence="2 3">BD-533</strain>
    </source>
</reference>
<proteinExistence type="predicted"/>
<comment type="caution">
    <text evidence="2">The sequence shown here is derived from an EMBL/GenBank/DDBJ whole genome shotgun (WGS) entry which is preliminary data.</text>
</comment>
<evidence type="ECO:0000313" key="3">
    <source>
        <dbReference type="Proteomes" id="UP001338137"/>
    </source>
</evidence>
<feature type="chain" id="PRO_5047102324" evidence="1">
    <location>
        <begin position="25"/>
        <end position="518"/>
    </location>
</feature>
<keyword evidence="1" id="KW-0732">Signal</keyword>
<feature type="signal peptide" evidence="1">
    <location>
        <begin position="1"/>
        <end position="24"/>
    </location>
</feature>
<dbReference type="EMBL" id="JARLKY010000063">
    <property type="protein sequence ID" value="MEC0230269.1"/>
    <property type="molecule type" value="Genomic_DNA"/>
</dbReference>
<dbReference type="PANTHER" id="PTHR43649">
    <property type="entry name" value="ARABINOSE-BINDING PROTEIN-RELATED"/>
    <property type="match status" value="1"/>
</dbReference>
<dbReference type="InterPro" id="IPR050490">
    <property type="entry name" value="Bact_solute-bd_prot1"/>
</dbReference>